<comment type="caution">
    <text evidence="1">The sequence shown here is derived from an EMBL/GenBank/DDBJ whole genome shotgun (WGS) entry which is preliminary data.</text>
</comment>
<protein>
    <submittedName>
        <fullName evidence="1">Uncharacterized protein</fullName>
    </submittedName>
</protein>
<evidence type="ECO:0000313" key="2">
    <source>
        <dbReference type="Proteomes" id="UP001603857"/>
    </source>
</evidence>
<keyword evidence="2" id="KW-1185">Reference proteome</keyword>
<organism evidence="1 2">
    <name type="scientific">Flemingia macrophylla</name>
    <dbReference type="NCBI Taxonomy" id="520843"/>
    <lineage>
        <taxon>Eukaryota</taxon>
        <taxon>Viridiplantae</taxon>
        <taxon>Streptophyta</taxon>
        <taxon>Embryophyta</taxon>
        <taxon>Tracheophyta</taxon>
        <taxon>Spermatophyta</taxon>
        <taxon>Magnoliopsida</taxon>
        <taxon>eudicotyledons</taxon>
        <taxon>Gunneridae</taxon>
        <taxon>Pentapetalae</taxon>
        <taxon>rosids</taxon>
        <taxon>fabids</taxon>
        <taxon>Fabales</taxon>
        <taxon>Fabaceae</taxon>
        <taxon>Papilionoideae</taxon>
        <taxon>50 kb inversion clade</taxon>
        <taxon>NPAAA clade</taxon>
        <taxon>indigoferoid/millettioid clade</taxon>
        <taxon>Phaseoleae</taxon>
        <taxon>Flemingia</taxon>
    </lineage>
</organism>
<dbReference type="AlphaFoldDB" id="A0ABD1LA46"/>
<proteinExistence type="predicted"/>
<accession>A0ABD1LA46</accession>
<dbReference type="Proteomes" id="UP001603857">
    <property type="component" value="Unassembled WGS sequence"/>
</dbReference>
<name>A0ABD1LA46_9FABA</name>
<reference evidence="1 2" key="1">
    <citation type="submission" date="2024-08" db="EMBL/GenBank/DDBJ databases">
        <title>Insights into the chromosomal genome structure of Flemingia macrophylla.</title>
        <authorList>
            <person name="Ding Y."/>
            <person name="Zhao Y."/>
            <person name="Bi W."/>
            <person name="Wu M."/>
            <person name="Zhao G."/>
            <person name="Gong Y."/>
            <person name="Li W."/>
            <person name="Zhang P."/>
        </authorList>
    </citation>
    <scope>NUCLEOTIDE SEQUENCE [LARGE SCALE GENOMIC DNA]</scope>
    <source>
        <strain evidence="1">DYQJB</strain>
        <tissue evidence="1">Leaf</tissue>
    </source>
</reference>
<gene>
    <name evidence="1" type="ORF">Fmac_029367</name>
</gene>
<sequence length="58" mass="6872">MIWKDSTRPNVLVGYKCSRYHVAFFVQIFEGYLDHGWVSLVVQDLDKAYLDHGWVRVI</sequence>
<evidence type="ECO:0000313" key="1">
    <source>
        <dbReference type="EMBL" id="KAL2320398.1"/>
    </source>
</evidence>
<dbReference type="EMBL" id="JBGMDY010000010">
    <property type="protein sequence ID" value="KAL2320398.1"/>
    <property type="molecule type" value="Genomic_DNA"/>
</dbReference>